<keyword evidence="4" id="KW-0238">DNA-binding</keyword>
<comment type="subcellular location">
    <subcellularLocation>
        <location evidence="1">Cytoplasm</location>
        <location evidence="1">Nucleoid</location>
    </subcellularLocation>
</comment>
<comment type="similarity">
    <text evidence="2">Belongs to the histone-like protein H-NS family.</text>
</comment>
<dbReference type="OrthoDB" id="5297879at2"/>
<evidence type="ECO:0000259" key="6">
    <source>
        <dbReference type="SMART" id="SM00528"/>
    </source>
</evidence>
<name>A0A235EQ60_9BURK</name>
<comment type="caution">
    <text evidence="7">The sequence shown here is derived from an EMBL/GenBank/DDBJ whole genome shotgun (WGS) entry which is preliminary data.</text>
</comment>
<dbReference type="RefSeq" id="WP_063462523.1">
    <property type="nucleotide sequence ID" value="NZ_JAMXHW010000025.1"/>
</dbReference>
<protein>
    <submittedName>
        <fullName evidence="7">Histone</fullName>
    </submittedName>
</protein>
<evidence type="ECO:0000256" key="5">
    <source>
        <dbReference type="SAM" id="MobiDB-lite"/>
    </source>
</evidence>
<dbReference type="Gene3D" id="4.10.430.30">
    <property type="match status" value="1"/>
</dbReference>
<dbReference type="Pfam" id="PF00816">
    <property type="entry name" value="Histone_HNS"/>
    <property type="match status" value="1"/>
</dbReference>
<dbReference type="EMBL" id="NOIG01000004">
    <property type="protein sequence ID" value="OYD51149.1"/>
    <property type="molecule type" value="Genomic_DNA"/>
</dbReference>
<feature type="region of interest" description="Disordered" evidence="5">
    <location>
        <begin position="51"/>
        <end position="100"/>
    </location>
</feature>
<dbReference type="SMART" id="SM00528">
    <property type="entry name" value="HNS"/>
    <property type="match status" value="1"/>
</dbReference>
<dbReference type="SUPFAM" id="SSF81273">
    <property type="entry name" value="H-NS histone-like proteins"/>
    <property type="match status" value="1"/>
</dbReference>
<dbReference type="GO" id="GO:0003677">
    <property type="term" value="F:DNA binding"/>
    <property type="evidence" value="ECO:0007669"/>
    <property type="project" value="UniProtKB-KW"/>
</dbReference>
<evidence type="ECO:0000256" key="2">
    <source>
        <dbReference type="ARBA" id="ARBA00010610"/>
    </source>
</evidence>
<accession>A0A235EQ60</accession>
<evidence type="ECO:0000256" key="1">
    <source>
        <dbReference type="ARBA" id="ARBA00004453"/>
    </source>
</evidence>
<evidence type="ECO:0000256" key="4">
    <source>
        <dbReference type="ARBA" id="ARBA00023125"/>
    </source>
</evidence>
<feature type="domain" description="DNA-binding protein H-NS-like C-terminal" evidence="6">
    <location>
        <begin position="61"/>
        <end position="100"/>
    </location>
</feature>
<dbReference type="GO" id="GO:0009295">
    <property type="term" value="C:nucleoid"/>
    <property type="evidence" value="ECO:0007669"/>
    <property type="project" value="UniProtKB-SubCell"/>
</dbReference>
<dbReference type="AlphaFoldDB" id="A0A235EQ60"/>
<gene>
    <name evidence="7" type="ORF">CBY09_04800</name>
</gene>
<sequence>MTSYKELLKQREALEQQISEARRRELSDAVSQVRALVAEYGLTAQDVFPAGKAAGKTGRSSTAGSKVAPKYRDPATGQTWTGRGKAPKWIQNENREKFAI</sequence>
<keyword evidence="8" id="KW-1185">Reference proteome</keyword>
<dbReference type="InterPro" id="IPR027444">
    <property type="entry name" value="H-NS_C_dom"/>
</dbReference>
<proteinExistence type="inferred from homology"/>
<keyword evidence="3" id="KW-0963">Cytoplasm</keyword>
<dbReference type="PANTHER" id="PTHR38097:SF2">
    <property type="entry name" value="DNA-BINDING PROTEIN STPA"/>
    <property type="match status" value="1"/>
</dbReference>
<evidence type="ECO:0000256" key="3">
    <source>
        <dbReference type="ARBA" id="ARBA00022490"/>
    </source>
</evidence>
<dbReference type="PANTHER" id="PTHR38097">
    <property type="match status" value="1"/>
</dbReference>
<evidence type="ECO:0000313" key="8">
    <source>
        <dbReference type="Proteomes" id="UP000215441"/>
    </source>
</evidence>
<evidence type="ECO:0000313" key="7">
    <source>
        <dbReference type="EMBL" id="OYD51149.1"/>
    </source>
</evidence>
<reference evidence="7 8" key="1">
    <citation type="submission" date="2017-07" db="EMBL/GenBank/DDBJ databases">
        <title>Acidovorax KNDSW TSA 6 genome sequence and assembly.</title>
        <authorList>
            <person name="Mayilraj S."/>
        </authorList>
    </citation>
    <scope>NUCLEOTIDE SEQUENCE [LARGE SCALE GENOMIC DNA]</scope>
    <source>
        <strain evidence="7 8">KNDSW-TSA6</strain>
    </source>
</reference>
<dbReference type="Proteomes" id="UP000215441">
    <property type="component" value="Unassembled WGS sequence"/>
</dbReference>
<organism evidence="7 8">
    <name type="scientific">Acidovorax kalamii</name>
    <dbReference type="NCBI Taxonomy" id="2004485"/>
    <lineage>
        <taxon>Bacteria</taxon>
        <taxon>Pseudomonadati</taxon>
        <taxon>Pseudomonadota</taxon>
        <taxon>Betaproteobacteria</taxon>
        <taxon>Burkholderiales</taxon>
        <taxon>Comamonadaceae</taxon>
        <taxon>Acidovorax</taxon>
    </lineage>
</organism>